<dbReference type="PANTHER" id="PTHR42919">
    <property type="entry name" value="N-ALPHA-ACETYLTRANSFERASE"/>
    <property type="match status" value="1"/>
</dbReference>
<dbReference type="PROSITE" id="PS51186">
    <property type="entry name" value="GNAT"/>
    <property type="match status" value="1"/>
</dbReference>
<protein>
    <recommendedName>
        <fullName evidence="3">N-acetyltransferase domain-containing protein</fullName>
    </recommendedName>
</protein>
<feature type="domain" description="N-acetyltransferase" evidence="3">
    <location>
        <begin position="27"/>
        <end position="176"/>
    </location>
</feature>
<dbReference type="InterPro" id="IPR000182">
    <property type="entry name" value="GNAT_dom"/>
</dbReference>
<dbReference type="Pfam" id="PF00583">
    <property type="entry name" value="Acetyltransf_1"/>
    <property type="match status" value="1"/>
</dbReference>
<dbReference type="InterPro" id="IPR016181">
    <property type="entry name" value="Acyl_CoA_acyltransferase"/>
</dbReference>
<dbReference type="InterPro" id="IPR008125">
    <property type="entry name" value="Streptothricin_AcTrfase"/>
</dbReference>
<comment type="caution">
    <text evidence="4">The sequence shown here is derived from an EMBL/GenBank/DDBJ whole genome shotgun (WGS) entry which is preliminary data.</text>
</comment>
<sequence>MDIRFIDESHAQDINLANEPFLLRGKMKIRYDETGWHHEEIDFPPDQITEMTFPDENYQYVEMKKDTIFLGAYEGQTCVGLAILTPGFGPCCYISDLKVKKALRGKGIGKQLIQAAYQYAIDEGYKGLSVIAQDNNLDACRFYLACGFEIGGLDTKTYEHTKQAGKADITFYKFISSDQTSDILSSASHSSMIR</sequence>
<accession>A0A366SF50</accession>
<keyword evidence="2" id="KW-0012">Acyltransferase</keyword>
<gene>
    <name evidence="4" type="ORF">EB18_01489</name>
</gene>
<name>A0A366SF50_9ENTE</name>
<evidence type="ECO:0000313" key="5">
    <source>
        <dbReference type="Proteomes" id="UP000252800"/>
    </source>
</evidence>
<dbReference type="SUPFAM" id="SSF55729">
    <property type="entry name" value="Acyl-CoA N-acyltransferases (Nat)"/>
    <property type="match status" value="1"/>
</dbReference>
<evidence type="ECO:0000256" key="2">
    <source>
        <dbReference type="ARBA" id="ARBA00023315"/>
    </source>
</evidence>
<reference evidence="4 5" key="1">
    <citation type="submission" date="2015-06" db="EMBL/GenBank/DDBJ databases">
        <title>The Genome Sequence of Enterococcus cecorum 170AEA1.</title>
        <authorList>
            <consortium name="The Broad Institute Genomics Platform"/>
            <consortium name="The Broad Institute Genome Sequencing Center for Infectious Disease"/>
            <person name="Earl A.M."/>
            <person name="Van Tyne D."/>
            <person name="Lebreton F."/>
            <person name="Saavedra J.T."/>
            <person name="Gilmore M.S."/>
            <person name="Manson McGuire A."/>
            <person name="Clock S."/>
            <person name="Crupain M."/>
            <person name="Rangan U."/>
            <person name="Young S."/>
            <person name="Abouelleil A."/>
            <person name="Cao P."/>
            <person name="Chapman S.B."/>
            <person name="Griggs A."/>
            <person name="Priest M."/>
            <person name="Shea T."/>
            <person name="Wortman J."/>
            <person name="Nusbaum C."/>
            <person name="Birren B."/>
        </authorList>
    </citation>
    <scope>NUCLEOTIDE SEQUENCE [LARGE SCALE GENOMIC DNA]</scope>
    <source>
        <strain evidence="4 5">170AEA1</strain>
    </source>
</reference>
<dbReference type="InterPro" id="IPR051556">
    <property type="entry name" value="N-term/lysine_N-AcTrnsfr"/>
</dbReference>
<dbReference type="CDD" id="cd04301">
    <property type="entry name" value="NAT_SF"/>
    <property type="match status" value="1"/>
</dbReference>
<dbReference type="PANTHER" id="PTHR42919:SF8">
    <property type="entry name" value="N-ALPHA-ACETYLTRANSFERASE 50"/>
    <property type="match status" value="1"/>
</dbReference>
<organism evidence="4 5">
    <name type="scientific">Enterococcus cecorum</name>
    <dbReference type="NCBI Taxonomy" id="44008"/>
    <lineage>
        <taxon>Bacteria</taxon>
        <taxon>Bacillati</taxon>
        <taxon>Bacillota</taxon>
        <taxon>Bacilli</taxon>
        <taxon>Lactobacillales</taxon>
        <taxon>Enterococcaceae</taxon>
        <taxon>Enterococcus</taxon>
    </lineage>
</organism>
<dbReference type="PRINTS" id="PR01754">
    <property type="entry name" value="SACTRNSFRASE"/>
</dbReference>
<dbReference type="AlphaFoldDB" id="A0A366SF50"/>
<dbReference type="Gene3D" id="3.40.630.30">
    <property type="match status" value="1"/>
</dbReference>
<proteinExistence type="predicted"/>
<dbReference type="EMBL" id="LEOY01000012">
    <property type="protein sequence ID" value="RBR28872.1"/>
    <property type="molecule type" value="Genomic_DNA"/>
</dbReference>
<keyword evidence="1" id="KW-0808">Transferase</keyword>
<dbReference type="Proteomes" id="UP000252800">
    <property type="component" value="Unassembled WGS sequence"/>
</dbReference>
<evidence type="ECO:0000259" key="3">
    <source>
        <dbReference type="PROSITE" id="PS51186"/>
    </source>
</evidence>
<evidence type="ECO:0000256" key="1">
    <source>
        <dbReference type="ARBA" id="ARBA00022679"/>
    </source>
</evidence>
<dbReference type="RefSeq" id="WP_113784702.1">
    <property type="nucleotide sequence ID" value="NZ_KZ845717.1"/>
</dbReference>
<dbReference type="GO" id="GO:0016747">
    <property type="term" value="F:acyltransferase activity, transferring groups other than amino-acyl groups"/>
    <property type="evidence" value="ECO:0007669"/>
    <property type="project" value="InterPro"/>
</dbReference>
<evidence type="ECO:0000313" key="4">
    <source>
        <dbReference type="EMBL" id="RBR28872.1"/>
    </source>
</evidence>